<protein>
    <submittedName>
        <fullName evidence="3">Uncharacterized protein</fullName>
    </submittedName>
</protein>
<gene>
    <name evidence="3" type="ORF">IAQ67_28370</name>
</gene>
<dbReference type="AlphaFoldDB" id="A0A7H0YH76"/>
<accession>A0A7H0YH76</accession>
<sequence>MPRPTAAQLRKLNKFSQTELKEDQVYVFRSLSADTLPVARYSWFGEYSINMTEKMLQKLKKDYQTGVGLLASHNSNRLPFGRTFDAEILADEVDGESVKTLYIDHYMVTHMEGESGERRELNTEIGMTTQEIADHIEVGHTFDTSIGFSIHDPKCSVCKNSINDYEKCEHIPGLEYEVDGETVRCNIVADSGEGVENSLVYAGAVNRALIQQHSKDNADSQSFTKDELPSSVKFGDRSLYNVDDIKNLPIGAELFCFMSKGNMELFTNTSERRDFSKFQKEREKMSNSVGAPGAETPEQENTAGLSAAAGTSEPVVLQSVHEAALSAKDNELQLMKTKMSDLEIELAKANEKLTELTAKSELADEFTADLVQETVKAGVAARGNAFNKDRYEKYLQTLSVSDLKAELAAFKEEFSSGIEAAAQATHSEIEADRNEGRVEMSASEIRDEAARIALQRFNAGGKQGNLAEMTKLALAELQAK</sequence>
<evidence type="ECO:0000256" key="1">
    <source>
        <dbReference type="SAM" id="Coils"/>
    </source>
</evidence>
<keyword evidence="1" id="KW-0175">Coiled coil</keyword>
<geneLocation type="plasmid" evidence="3 4">
    <name>pPlas1</name>
</geneLocation>
<evidence type="ECO:0000313" key="4">
    <source>
        <dbReference type="Proteomes" id="UP000516384"/>
    </source>
</evidence>
<reference evidence="3 4" key="1">
    <citation type="submission" date="2020-09" db="EMBL/GenBank/DDBJ databases">
        <title>Characterization of Paenibacillus peoriae strain ZF390 with broad-spectrum antimicrobial activity as a potential biocontrol agent.</title>
        <authorList>
            <person name="Li L."/>
            <person name="Zhao Y."/>
            <person name="Li B."/>
            <person name="Xie X."/>
        </authorList>
    </citation>
    <scope>NUCLEOTIDE SEQUENCE [LARGE SCALE GENOMIC DNA]</scope>
    <source>
        <strain evidence="3 4">ZF390</strain>
        <plasmid evidence="3 4">pPlas1</plasmid>
    </source>
</reference>
<feature type="region of interest" description="Disordered" evidence="2">
    <location>
        <begin position="277"/>
        <end position="305"/>
    </location>
</feature>
<dbReference type="Proteomes" id="UP000516384">
    <property type="component" value="Plasmid pPlas1"/>
</dbReference>
<keyword evidence="3" id="KW-0614">Plasmid</keyword>
<proteinExistence type="predicted"/>
<dbReference type="RefSeq" id="WP_190299741.1">
    <property type="nucleotide sequence ID" value="NZ_CP061173.1"/>
</dbReference>
<name>A0A7H0YH76_9BACL</name>
<evidence type="ECO:0000313" key="3">
    <source>
        <dbReference type="EMBL" id="QNR70434.1"/>
    </source>
</evidence>
<evidence type="ECO:0000256" key="2">
    <source>
        <dbReference type="SAM" id="MobiDB-lite"/>
    </source>
</evidence>
<feature type="coiled-coil region" evidence="1">
    <location>
        <begin position="325"/>
        <end position="359"/>
    </location>
</feature>
<dbReference type="EMBL" id="CP061173">
    <property type="protein sequence ID" value="QNR70434.1"/>
    <property type="molecule type" value="Genomic_DNA"/>
</dbReference>
<organism evidence="3 4">
    <name type="scientific">Paenibacillus peoriae</name>
    <dbReference type="NCBI Taxonomy" id="59893"/>
    <lineage>
        <taxon>Bacteria</taxon>
        <taxon>Bacillati</taxon>
        <taxon>Bacillota</taxon>
        <taxon>Bacilli</taxon>
        <taxon>Bacillales</taxon>
        <taxon>Paenibacillaceae</taxon>
        <taxon>Paenibacillus</taxon>
    </lineage>
</organism>